<name>A0A4Z2IEB0_9TELE</name>
<accession>A0A4Z2IEB0</accession>
<protein>
    <submittedName>
        <fullName evidence="1">Uncharacterized protein</fullName>
    </submittedName>
</protein>
<keyword evidence="2" id="KW-1185">Reference proteome</keyword>
<sequence>MGSAAIIKSPMWIPPRRWERLCEFLFLQLPRCTVCVKLQQVGPGARPYRHISGTCDCVQSGRSCRCLQCCLHKHRHGEESTGGRSG</sequence>
<dbReference type="AlphaFoldDB" id="A0A4Z2IEB0"/>
<proteinExistence type="predicted"/>
<evidence type="ECO:0000313" key="1">
    <source>
        <dbReference type="EMBL" id="TNN76256.1"/>
    </source>
</evidence>
<evidence type="ECO:0000313" key="2">
    <source>
        <dbReference type="Proteomes" id="UP000314294"/>
    </source>
</evidence>
<reference evidence="1 2" key="1">
    <citation type="submission" date="2019-03" db="EMBL/GenBank/DDBJ databases">
        <title>First draft genome of Liparis tanakae, snailfish: a comprehensive survey of snailfish specific genes.</title>
        <authorList>
            <person name="Kim W."/>
            <person name="Song I."/>
            <person name="Jeong J.-H."/>
            <person name="Kim D."/>
            <person name="Kim S."/>
            <person name="Ryu S."/>
            <person name="Song J.Y."/>
            <person name="Lee S.K."/>
        </authorList>
    </citation>
    <scope>NUCLEOTIDE SEQUENCE [LARGE SCALE GENOMIC DNA]</scope>
    <source>
        <tissue evidence="1">Muscle</tissue>
    </source>
</reference>
<organism evidence="1 2">
    <name type="scientific">Liparis tanakae</name>
    <name type="common">Tanaka's snailfish</name>
    <dbReference type="NCBI Taxonomy" id="230148"/>
    <lineage>
        <taxon>Eukaryota</taxon>
        <taxon>Metazoa</taxon>
        <taxon>Chordata</taxon>
        <taxon>Craniata</taxon>
        <taxon>Vertebrata</taxon>
        <taxon>Euteleostomi</taxon>
        <taxon>Actinopterygii</taxon>
        <taxon>Neopterygii</taxon>
        <taxon>Teleostei</taxon>
        <taxon>Neoteleostei</taxon>
        <taxon>Acanthomorphata</taxon>
        <taxon>Eupercaria</taxon>
        <taxon>Perciformes</taxon>
        <taxon>Cottioidei</taxon>
        <taxon>Cottales</taxon>
        <taxon>Liparidae</taxon>
        <taxon>Liparis</taxon>
    </lineage>
</organism>
<comment type="caution">
    <text evidence="1">The sequence shown here is derived from an EMBL/GenBank/DDBJ whole genome shotgun (WGS) entry which is preliminary data.</text>
</comment>
<dbReference type="EMBL" id="SRLO01000095">
    <property type="protein sequence ID" value="TNN76256.1"/>
    <property type="molecule type" value="Genomic_DNA"/>
</dbReference>
<gene>
    <name evidence="1" type="ORF">EYF80_013544</name>
</gene>
<dbReference type="Proteomes" id="UP000314294">
    <property type="component" value="Unassembled WGS sequence"/>
</dbReference>